<feature type="domain" description="ThuA-like" evidence="2">
    <location>
        <begin position="41"/>
        <end position="259"/>
    </location>
</feature>
<protein>
    <submittedName>
        <fullName evidence="3">Trehalose utilization</fullName>
    </submittedName>
</protein>
<dbReference type="SUPFAM" id="SSF52317">
    <property type="entry name" value="Class I glutamine amidotransferase-like"/>
    <property type="match status" value="1"/>
</dbReference>
<dbReference type="InterPro" id="IPR029010">
    <property type="entry name" value="ThuA-like"/>
</dbReference>
<dbReference type="Proteomes" id="UP000316598">
    <property type="component" value="Unassembled WGS sequence"/>
</dbReference>
<dbReference type="OrthoDB" id="7171409at2"/>
<dbReference type="Pfam" id="PF06283">
    <property type="entry name" value="ThuA"/>
    <property type="match status" value="1"/>
</dbReference>
<feature type="chain" id="PRO_5022894072" evidence="1">
    <location>
        <begin position="19"/>
        <end position="262"/>
    </location>
</feature>
<comment type="caution">
    <text evidence="3">The sequence shown here is derived from an EMBL/GenBank/DDBJ whole genome shotgun (WGS) entry which is preliminary data.</text>
</comment>
<dbReference type="EMBL" id="SJPI01000002">
    <property type="protein sequence ID" value="TWT51328.1"/>
    <property type="molecule type" value="Genomic_DNA"/>
</dbReference>
<dbReference type="RefSeq" id="WP_146516400.1">
    <property type="nucleotide sequence ID" value="NZ_SJPI01000002.1"/>
</dbReference>
<dbReference type="InterPro" id="IPR029062">
    <property type="entry name" value="Class_I_gatase-like"/>
</dbReference>
<evidence type="ECO:0000313" key="4">
    <source>
        <dbReference type="Proteomes" id="UP000316598"/>
    </source>
</evidence>
<feature type="signal peptide" evidence="1">
    <location>
        <begin position="1"/>
        <end position="18"/>
    </location>
</feature>
<name>A0A5C5WKK8_9BACT</name>
<dbReference type="Gene3D" id="3.40.50.880">
    <property type="match status" value="1"/>
</dbReference>
<sequence precursor="true">MFKLPSFAGMLIPVFAMAALLVLDPSLTRADESGKPEIRALLVTGGCCHDYENQKVIISKGLSERVGSIKWTILDYADTRETKAEIYSKPDWIKDFDIVIHNECFGAVEEAEFVQSIVDAHVENGVPALMVHCSMHSYRTAPTADSWRELIGVTSRRHEKSKRSLTVVPTEAGKSNPITRALGESWDTPNGELYIIENLWPGTTVLATSHSTETGNEEPIIWTNTFKDVRVFGTTLGHHNVTMESEQWQSIIAEGFKWALAK</sequence>
<evidence type="ECO:0000256" key="1">
    <source>
        <dbReference type="SAM" id="SignalP"/>
    </source>
</evidence>
<dbReference type="AlphaFoldDB" id="A0A5C5WKK8"/>
<keyword evidence="1" id="KW-0732">Signal</keyword>
<accession>A0A5C5WKK8</accession>
<evidence type="ECO:0000313" key="3">
    <source>
        <dbReference type="EMBL" id="TWT51328.1"/>
    </source>
</evidence>
<proteinExistence type="predicted"/>
<gene>
    <name evidence="3" type="ORF">Pla22_41050</name>
</gene>
<dbReference type="PANTHER" id="PTHR40469:SF2">
    <property type="entry name" value="GALACTOSE-BINDING DOMAIN-LIKE SUPERFAMILY PROTEIN"/>
    <property type="match status" value="1"/>
</dbReference>
<evidence type="ECO:0000259" key="2">
    <source>
        <dbReference type="Pfam" id="PF06283"/>
    </source>
</evidence>
<dbReference type="PANTHER" id="PTHR40469">
    <property type="entry name" value="SECRETED GLYCOSYL HYDROLASE"/>
    <property type="match status" value="1"/>
</dbReference>
<reference evidence="3 4" key="1">
    <citation type="submission" date="2019-02" db="EMBL/GenBank/DDBJ databases">
        <title>Deep-cultivation of Planctomycetes and their phenomic and genomic characterization uncovers novel biology.</title>
        <authorList>
            <person name="Wiegand S."/>
            <person name="Jogler M."/>
            <person name="Boedeker C."/>
            <person name="Pinto D."/>
            <person name="Vollmers J."/>
            <person name="Rivas-Marin E."/>
            <person name="Kohn T."/>
            <person name="Peeters S.H."/>
            <person name="Heuer A."/>
            <person name="Rast P."/>
            <person name="Oberbeckmann S."/>
            <person name="Bunk B."/>
            <person name="Jeske O."/>
            <person name="Meyerdierks A."/>
            <person name="Storesund J.E."/>
            <person name="Kallscheuer N."/>
            <person name="Luecker S."/>
            <person name="Lage O.M."/>
            <person name="Pohl T."/>
            <person name="Merkel B.J."/>
            <person name="Hornburger P."/>
            <person name="Mueller R.-W."/>
            <person name="Bruemmer F."/>
            <person name="Labrenz M."/>
            <person name="Spormann A.M."/>
            <person name="Op Den Camp H."/>
            <person name="Overmann J."/>
            <person name="Amann R."/>
            <person name="Jetten M.S.M."/>
            <person name="Mascher T."/>
            <person name="Medema M.H."/>
            <person name="Devos D.P."/>
            <person name="Kaster A.-K."/>
            <person name="Ovreas L."/>
            <person name="Rohde M."/>
            <person name="Galperin M.Y."/>
            <person name="Jogler C."/>
        </authorList>
    </citation>
    <scope>NUCLEOTIDE SEQUENCE [LARGE SCALE GENOMIC DNA]</scope>
    <source>
        <strain evidence="3 4">Pla22</strain>
    </source>
</reference>
<organism evidence="3 4">
    <name type="scientific">Rubripirellula amarantea</name>
    <dbReference type="NCBI Taxonomy" id="2527999"/>
    <lineage>
        <taxon>Bacteria</taxon>
        <taxon>Pseudomonadati</taxon>
        <taxon>Planctomycetota</taxon>
        <taxon>Planctomycetia</taxon>
        <taxon>Pirellulales</taxon>
        <taxon>Pirellulaceae</taxon>
        <taxon>Rubripirellula</taxon>
    </lineage>
</organism>
<keyword evidence="4" id="KW-1185">Reference proteome</keyword>